<evidence type="ECO:0000313" key="1">
    <source>
        <dbReference type="EMBL" id="KAF2013023.1"/>
    </source>
</evidence>
<accession>A0A6A5XJ92</accession>
<reference evidence="1" key="1">
    <citation type="journal article" date="2020" name="Stud. Mycol.">
        <title>101 Dothideomycetes genomes: a test case for predicting lifestyles and emergence of pathogens.</title>
        <authorList>
            <person name="Haridas S."/>
            <person name="Albert R."/>
            <person name="Binder M."/>
            <person name="Bloem J."/>
            <person name="Labutti K."/>
            <person name="Salamov A."/>
            <person name="Andreopoulos B."/>
            <person name="Baker S."/>
            <person name="Barry K."/>
            <person name="Bills G."/>
            <person name="Bluhm B."/>
            <person name="Cannon C."/>
            <person name="Castanera R."/>
            <person name="Culley D."/>
            <person name="Daum C."/>
            <person name="Ezra D."/>
            <person name="Gonzalez J."/>
            <person name="Henrissat B."/>
            <person name="Kuo A."/>
            <person name="Liang C."/>
            <person name="Lipzen A."/>
            <person name="Lutzoni F."/>
            <person name="Magnuson J."/>
            <person name="Mondo S."/>
            <person name="Nolan M."/>
            <person name="Ohm R."/>
            <person name="Pangilinan J."/>
            <person name="Park H.-J."/>
            <person name="Ramirez L."/>
            <person name="Alfaro M."/>
            <person name="Sun H."/>
            <person name="Tritt A."/>
            <person name="Yoshinaga Y."/>
            <person name="Zwiers L.-H."/>
            <person name="Turgeon B."/>
            <person name="Goodwin S."/>
            <person name="Spatafora J."/>
            <person name="Crous P."/>
            <person name="Grigoriev I."/>
        </authorList>
    </citation>
    <scope>NUCLEOTIDE SEQUENCE</scope>
    <source>
        <strain evidence="1">CBS 175.79</strain>
    </source>
</reference>
<name>A0A6A5XJ92_9PLEO</name>
<dbReference type="Proteomes" id="UP000799778">
    <property type="component" value="Unassembled WGS sequence"/>
</dbReference>
<organism evidence="1 2">
    <name type="scientific">Aaosphaeria arxii CBS 175.79</name>
    <dbReference type="NCBI Taxonomy" id="1450172"/>
    <lineage>
        <taxon>Eukaryota</taxon>
        <taxon>Fungi</taxon>
        <taxon>Dikarya</taxon>
        <taxon>Ascomycota</taxon>
        <taxon>Pezizomycotina</taxon>
        <taxon>Dothideomycetes</taxon>
        <taxon>Pleosporomycetidae</taxon>
        <taxon>Pleosporales</taxon>
        <taxon>Pleosporales incertae sedis</taxon>
        <taxon>Aaosphaeria</taxon>
    </lineage>
</organism>
<dbReference type="AlphaFoldDB" id="A0A6A5XJ92"/>
<dbReference type="RefSeq" id="XP_033381362.1">
    <property type="nucleotide sequence ID" value="XM_033526106.1"/>
</dbReference>
<evidence type="ECO:0000313" key="2">
    <source>
        <dbReference type="Proteomes" id="UP000799778"/>
    </source>
</evidence>
<keyword evidence="2" id="KW-1185">Reference proteome</keyword>
<dbReference type="GeneID" id="54283503"/>
<protein>
    <submittedName>
        <fullName evidence="1">Uncharacterized protein</fullName>
    </submittedName>
</protein>
<dbReference type="EMBL" id="ML978072">
    <property type="protein sequence ID" value="KAF2013023.1"/>
    <property type="molecule type" value="Genomic_DNA"/>
</dbReference>
<sequence>MSFAFNTAPILPEVPFEVAAGSQKIVGKVKNAWAPTKAVTGNEAGGCRSVPKEIWWAGRGGGLGRLWEGDLKRRLDVVHREALGSRDSSPGPPISMGAALDEVDTTLMDWRVMEKRFTQDDGPDVRRMCSQASTEPAMPSDIGRLRSLAIMDEKDAYVYCASVGG</sequence>
<gene>
    <name evidence="1" type="ORF">BU24DRAFT_412327</name>
</gene>
<proteinExistence type="predicted"/>